<dbReference type="Gene3D" id="3.40.50.980">
    <property type="match status" value="2"/>
</dbReference>
<dbReference type="SUPFAM" id="SSF56801">
    <property type="entry name" value="Acetyl-CoA synthetase-like"/>
    <property type="match status" value="1"/>
</dbReference>
<dbReference type="Pfam" id="PF00550">
    <property type="entry name" value="PP-binding"/>
    <property type="match status" value="1"/>
</dbReference>
<dbReference type="Pfam" id="PF00975">
    <property type="entry name" value="Thioesterase"/>
    <property type="match status" value="1"/>
</dbReference>
<comment type="caution">
    <text evidence="4">The sequence shown here is derived from an EMBL/GenBank/DDBJ whole genome shotgun (WGS) entry which is preliminary data.</text>
</comment>
<protein>
    <recommendedName>
        <fullName evidence="3">Carrier domain-containing protein</fullName>
    </recommendedName>
</protein>
<evidence type="ECO:0000313" key="4">
    <source>
        <dbReference type="EMBL" id="GAA4882288.1"/>
    </source>
</evidence>
<dbReference type="Pfam" id="PF00501">
    <property type="entry name" value="AMP-binding"/>
    <property type="match status" value="1"/>
</dbReference>
<dbReference type="InterPro" id="IPR036736">
    <property type="entry name" value="ACP-like_sf"/>
</dbReference>
<dbReference type="Gene3D" id="1.10.1200.10">
    <property type="entry name" value="ACP-like"/>
    <property type="match status" value="1"/>
</dbReference>
<dbReference type="Gene3D" id="3.30.300.30">
    <property type="match status" value="1"/>
</dbReference>
<dbReference type="NCBIfam" id="TIGR01733">
    <property type="entry name" value="AA-adenyl-dom"/>
    <property type="match status" value="1"/>
</dbReference>
<sequence length="1331" mass="151937">MEKETNTKSLLDRWKSRDANKTVMPAIAKAPEGICIPLSPGQERLWFLQQMYPGNPFYNYSEIYTFNGKLNQDILIESLKRVYSDHDILRTTYHLEENEVFQKVDENATISIATYDLSALPNAEREIERKKIMEADATKSFDLSISPLVIATLIKIDSEKHILQITLHHIATDKWSMRLFREHLASYYRALSNNKASIPSKRTEIQYADYAYWLKSKKVNVNYLNYWKKKLSGEIPNLNLPTNYTRPVKPSFKGAASYTQIFDSELSAKLLSLSKQLGTTPYVLMLSVYYVFLHRYSGQTDILIGSPVTNRDQKALESLIGFFNDTIILRTNVESTMSFSNLVKEVRKNTLEAFANKDVPFNVLVNELKIERSLSINPFFQTMFLYHSVPENPFFDENVSLTHTWVDAKVSKFDLTIYISEEDGILSSTFEYASDLFQESTINRFQNYFKSLIEGVVLNPNQSISEIPMLTDNEKQFLLNQEKTISTNFIEFTGIHNIIESIAKKHPDRLALTFGENSISYKELNEKANHLAQELLGNATKNNAIVGLCIERSLDMIIGLLGILKAGCAYLPIDPNYPFQRINFMLKDAKVDNIVTQTSLLSLFNEFETNTVLIDTINSKNTFNTTTLPIVKETDLAYVIYTSGSTGQPKGVPITHKNIINSTDGRLDFYDENPSAFLLMSSISFDSSKAGIFWTLCTGGNLIITEKRVEQDIEQIANIIEKHKISHTLMLPSLYHVILENIETAKLKSLTTVIVAGEACSKPLCETHLKNMPNVSLYNEYGPTEASVWCMAHKIETQDLVKEQIPIGKPVANAKIYLLNSNKNIVPIGVLGEIYVGGQGLSKGYLNRLDLTNTVFIENPFNTNEKLYKTGDLGKYRNDGSIEFSGRLDQQIKIRGFRVELDEIENNINNNILVKQAIVLVKKDNRKTKRLIAYIKPNDLFDEKELKQNLKQELPDYMIPNRFIIIDNFPLLPNGKVDKKSLEKIEPISKPNFNNDIKKPINDIEQKLLEIWESILNIKSLSTTDNFFEIGGDSISSIQFIAKARKAGIMISPNQIFDYQTIKELASYISKKEKQQEDWDYLVALKKGGTKKPLFCIHAGGGNVYFYNNLKNHIDEDRPIYALQASGVYGNHRMHQSIEDMAKDYFTAMQSIQPEGPYNVLVYCFSVTVGHEMMIQLNKLNQKMNLIVMDTMADPWNLNTPNRLKIRVKGFFKRSLNNPVSTAKHFISGRMLKTRQLFIKLFASSQEKGLVDLNKNLIKISENYKWKPSTGDIKLILTEKVEKSLNTEVIKSWEEMLSGKIEVKEVKGDHILLFEEPNIKFIAKEINKFLI</sequence>
<dbReference type="CDD" id="cd05930">
    <property type="entry name" value="A_NRPS"/>
    <property type="match status" value="1"/>
</dbReference>
<keyword evidence="5" id="KW-1185">Reference proteome</keyword>
<dbReference type="InterPro" id="IPR009081">
    <property type="entry name" value="PP-bd_ACP"/>
</dbReference>
<dbReference type="InterPro" id="IPR000873">
    <property type="entry name" value="AMP-dep_synth/lig_dom"/>
</dbReference>
<dbReference type="PANTHER" id="PTHR45527">
    <property type="entry name" value="NONRIBOSOMAL PEPTIDE SYNTHETASE"/>
    <property type="match status" value="1"/>
</dbReference>
<dbReference type="Proteomes" id="UP001500433">
    <property type="component" value="Unassembled WGS sequence"/>
</dbReference>
<dbReference type="InterPro" id="IPR020806">
    <property type="entry name" value="PKS_PP-bd"/>
</dbReference>
<dbReference type="PANTHER" id="PTHR45527:SF1">
    <property type="entry name" value="FATTY ACID SYNTHASE"/>
    <property type="match status" value="1"/>
</dbReference>
<dbReference type="InterPro" id="IPR020845">
    <property type="entry name" value="AMP-binding_CS"/>
</dbReference>
<dbReference type="InterPro" id="IPR010071">
    <property type="entry name" value="AA_adenyl_dom"/>
</dbReference>
<dbReference type="Gene3D" id="3.30.559.30">
    <property type="entry name" value="Nonribosomal peptide synthetase, condensation domain"/>
    <property type="match status" value="1"/>
</dbReference>
<dbReference type="Pfam" id="PF13193">
    <property type="entry name" value="AMP-binding_C"/>
    <property type="match status" value="1"/>
</dbReference>
<keyword evidence="2" id="KW-0597">Phosphoprotein</keyword>
<dbReference type="InterPro" id="IPR001031">
    <property type="entry name" value="Thioesterase"/>
</dbReference>
<dbReference type="SMART" id="SM00823">
    <property type="entry name" value="PKS_PP"/>
    <property type="match status" value="1"/>
</dbReference>
<organism evidence="4 5">
    <name type="scientific">Flaviramulus aquimarinus</name>
    <dbReference type="NCBI Taxonomy" id="1170456"/>
    <lineage>
        <taxon>Bacteria</taxon>
        <taxon>Pseudomonadati</taxon>
        <taxon>Bacteroidota</taxon>
        <taxon>Flavobacteriia</taxon>
        <taxon>Flavobacteriales</taxon>
        <taxon>Flavobacteriaceae</taxon>
        <taxon>Flaviramulus</taxon>
    </lineage>
</organism>
<dbReference type="Pfam" id="PF00668">
    <property type="entry name" value="Condensation"/>
    <property type="match status" value="1"/>
</dbReference>
<dbReference type="InterPro" id="IPR045851">
    <property type="entry name" value="AMP-bd_C_sf"/>
</dbReference>
<dbReference type="SUPFAM" id="SSF52777">
    <property type="entry name" value="CoA-dependent acyltransferases"/>
    <property type="match status" value="2"/>
</dbReference>
<dbReference type="InterPro" id="IPR023213">
    <property type="entry name" value="CAT-like_dom_sf"/>
</dbReference>
<dbReference type="InterPro" id="IPR001242">
    <property type="entry name" value="Condensation_dom"/>
</dbReference>
<feature type="domain" description="Carrier" evidence="3">
    <location>
        <begin position="999"/>
        <end position="1073"/>
    </location>
</feature>
<dbReference type="EMBL" id="BAABJH010000001">
    <property type="protein sequence ID" value="GAA4882288.1"/>
    <property type="molecule type" value="Genomic_DNA"/>
</dbReference>
<dbReference type="SUPFAM" id="SSF47336">
    <property type="entry name" value="ACP-like"/>
    <property type="match status" value="1"/>
</dbReference>
<dbReference type="InterPro" id="IPR029058">
    <property type="entry name" value="AB_hydrolase_fold"/>
</dbReference>
<dbReference type="RefSeq" id="WP_345271869.1">
    <property type="nucleotide sequence ID" value="NZ_BAABJH010000001.1"/>
</dbReference>
<evidence type="ECO:0000256" key="1">
    <source>
        <dbReference type="ARBA" id="ARBA00022450"/>
    </source>
</evidence>
<accession>A0ABP9ELE5</accession>
<dbReference type="InterPro" id="IPR025110">
    <property type="entry name" value="AMP-bd_C"/>
</dbReference>
<dbReference type="Gene3D" id="3.30.559.10">
    <property type="entry name" value="Chloramphenicol acetyltransferase-like domain"/>
    <property type="match status" value="1"/>
</dbReference>
<gene>
    <name evidence="4" type="ORF">GCM10023311_00450</name>
</gene>
<evidence type="ECO:0000256" key="2">
    <source>
        <dbReference type="ARBA" id="ARBA00022553"/>
    </source>
</evidence>
<name>A0ABP9ELE5_9FLAO</name>
<dbReference type="Gene3D" id="2.30.38.10">
    <property type="entry name" value="Luciferase, Domain 3"/>
    <property type="match status" value="1"/>
</dbReference>
<evidence type="ECO:0000259" key="3">
    <source>
        <dbReference type="PROSITE" id="PS50075"/>
    </source>
</evidence>
<reference evidence="5" key="1">
    <citation type="journal article" date="2019" name="Int. J. Syst. Evol. Microbiol.">
        <title>The Global Catalogue of Microorganisms (GCM) 10K type strain sequencing project: providing services to taxonomists for standard genome sequencing and annotation.</title>
        <authorList>
            <consortium name="The Broad Institute Genomics Platform"/>
            <consortium name="The Broad Institute Genome Sequencing Center for Infectious Disease"/>
            <person name="Wu L."/>
            <person name="Ma J."/>
        </authorList>
    </citation>
    <scope>NUCLEOTIDE SEQUENCE [LARGE SCALE GENOMIC DNA]</scope>
    <source>
        <strain evidence="5">JCM 18274</strain>
    </source>
</reference>
<dbReference type="PROSITE" id="PS50075">
    <property type="entry name" value="CARRIER"/>
    <property type="match status" value="1"/>
</dbReference>
<proteinExistence type="predicted"/>
<keyword evidence="1" id="KW-0596">Phosphopantetheine</keyword>
<dbReference type="SUPFAM" id="SSF53474">
    <property type="entry name" value="alpha/beta-Hydrolases"/>
    <property type="match status" value="1"/>
</dbReference>
<evidence type="ECO:0000313" key="5">
    <source>
        <dbReference type="Proteomes" id="UP001500433"/>
    </source>
</evidence>
<dbReference type="Gene3D" id="3.40.50.1820">
    <property type="entry name" value="alpha/beta hydrolase"/>
    <property type="match status" value="1"/>
</dbReference>
<dbReference type="PROSITE" id="PS00455">
    <property type="entry name" value="AMP_BINDING"/>
    <property type="match status" value="1"/>
</dbReference>
<dbReference type="CDD" id="cd19531">
    <property type="entry name" value="LCL_NRPS-like"/>
    <property type="match status" value="1"/>
</dbReference>